<name>A0ACC6UCG3_9BURK</name>
<gene>
    <name evidence="1" type="ORF">AB4Y32_36805</name>
</gene>
<sequence length="63" mass="7400">MAEDKLKLLLCACQQASFKEQTFLEVSHENKTGLSIESLLMFHLWRPTLEVEKMVRHIQTVRI</sequence>
<organism evidence="1 2">
    <name type="scientific">Paraburkholderia phymatum</name>
    <dbReference type="NCBI Taxonomy" id="148447"/>
    <lineage>
        <taxon>Bacteria</taxon>
        <taxon>Pseudomonadati</taxon>
        <taxon>Pseudomonadota</taxon>
        <taxon>Betaproteobacteria</taxon>
        <taxon>Burkholderiales</taxon>
        <taxon>Burkholderiaceae</taxon>
        <taxon>Paraburkholderia</taxon>
    </lineage>
</organism>
<comment type="caution">
    <text evidence="1">The sequence shown here is derived from an EMBL/GenBank/DDBJ whole genome shotgun (WGS) entry which is preliminary data.</text>
</comment>
<evidence type="ECO:0000313" key="2">
    <source>
        <dbReference type="Proteomes" id="UP001558850"/>
    </source>
</evidence>
<dbReference type="Proteomes" id="UP001558850">
    <property type="component" value="Unassembled WGS sequence"/>
</dbReference>
<reference evidence="1" key="1">
    <citation type="submission" date="2024-07" db="EMBL/GenBank/DDBJ databases">
        <title>A survey of Mimosa microsymbionts across Brazilian biomes reveals a high diversity of Paraburkholderia nodulating endemic species, but also that Cupriavidus is common as a symbiont of widespread species.</title>
        <authorList>
            <person name="Rouws L."/>
            <person name="Barauna A."/>
            <person name="Beukes C."/>
            <person name="Rouws J.R.C."/>
            <person name="De Faria S.M."/>
            <person name="Gross E."/>
            <person name="Bueno Dos Reis Junior F."/>
            <person name="Simon M.F."/>
            <person name="Maluk M."/>
            <person name="Odee D.W."/>
            <person name="Kenicer G."/>
            <person name="Young J.P.W."/>
            <person name="Reis V.M."/>
            <person name="Zilli J."/>
            <person name="James E.K."/>
        </authorList>
    </citation>
    <scope>NUCLEOTIDE SEQUENCE</scope>
    <source>
        <strain evidence="1">EG181B</strain>
    </source>
</reference>
<accession>A0ACC6UCG3</accession>
<protein>
    <submittedName>
        <fullName evidence="1">Uncharacterized protein</fullName>
    </submittedName>
</protein>
<dbReference type="EMBL" id="JBFRCH010000047">
    <property type="protein sequence ID" value="MEX3937237.1"/>
    <property type="molecule type" value="Genomic_DNA"/>
</dbReference>
<proteinExistence type="predicted"/>
<evidence type="ECO:0000313" key="1">
    <source>
        <dbReference type="EMBL" id="MEX3937237.1"/>
    </source>
</evidence>
<keyword evidence="2" id="KW-1185">Reference proteome</keyword>